<protein>
    <submittedName>
        <fullName evidence="1">Uncharacterized protein</fullName>
    </submittedName>
</protein>
<accession>A0A0K2UBW4</accession>
<dbReference type="AlphaFoldDB" id="A0A0K2UBW4"/>
<reference evidence="1" key="1">
    <citation type="submission" date="2014-05" db="EMBL/GenBank/DDBJ databases">
        <authorList>
            <person name="Chronopoulou M."/>
        </authorList>
    </citation>
    <scope>NUCLEOTIDE SEQUENCE</scope>
    <source>
        <tissue evidence="1">Whole organism</tissue>
    </source>
</reference>
<organism evidence="1">
    <name type="scientific">Lepeophtheirus salmonis</name>
    <name type="common">Salmon louse</name>
    <name type="synonym">Caligus salmonis</name>
    <dbReference type="NCBI Taxonomy" id="72036"/>
    <lineage>
        <taxon>Eukaryota</taxon>
        <taxon>Metazoa</taxon>
        <taxon>Ecdysozoa</taxon>
        <taxon>Arthropoda</taxon>
        <taxon>Crustacea</taxon>
        <taxon>Multicrustacea</taxon>
        <taxon>Hexanauplia</taxon>
        <taxon>Copepoda</taxon>
        <taxon>Siphonostomatoida</taxon>
        <taxon>Caligidae</taxon>
        <taxon>Lepeophtheirus</taxon>
    </lineage>
</organism>
<name>A0A0K2UBW4_LEPSM</name>
<proteinExistence type="predicted"/>
<evidence type="ECO:0000313" key="1">
    <source>
        <dbReference type="EMBL" id="CDW35570.1"/>
    </source>
</evidence>
<dbReference type="EMBL" id="HACA01018209">
    <property type="protein sequence ID" value="CDW35570.1"/>
    <property type="molecule type" value="Transcribed_RNA"/>
</dbReference>
<sequence length="123" mass="13701">MSILVGEHGYLSNLKGDEDVLLCSVTSSNNFLTFLFLDLCIRGSRSCIVTSVLRDSFCGETFSMLLFLHGGVEAQLSLSLRLRLLPLLGKKFKMDGVNFLFLEVEFPGVLSDLFLLFKEEGVK</sequence>